<keyword evidence="1" id="KW-0175">Coiled coil</keyword>
<dbReference type="AlphaFoldDB" id="A0A9N9G3K8"/>
<feature type="coiled-coil region" evidence="1">
    <location>
        <begin position="70"/>
        <end position="104"/>
    </location>
</feature>
<protein>
    <submittedName>
        <fullName evidence="2">2837_t:CDS:1</fullName>
    </submittedName>
</protein>
<proteinExistence type="predicted"/>
<accession>A0A9N9G3K8</accession>
<dbReference type="Proteomes" id="UP000789342">
    <property type="component" value="Unassembled WGS sequence"/>
</dbReference>
<name>A0A9N9G3K8_9GLOM</name>
<evidence type="ECO:0000256" key="1">
    <source>
        <dbReference type="SAM" id="Coils"/>
    </source>
</evidence>
<sequence>MADKSPYTPRTPSTPSYYKETEFSNEFINSLINSNDVYKDANRLLRETMSQYHLQLTALRKDLQIAGLEFETEKRKKNLLESDLQLTKEQLKKYEMEINSLEEQNRFFS</sequence>
<reference evidence="2" key="1">
    <citation type="submission" date="2021-06" db="EMBL/GenBank/DDBJ databases">
        <authorList>
            <person name="Kallberg Y."/>
            <person name="Tangrot J."/>
            <person name="Rosling A."/>
        </authorList>
    </citation>
    <scope>NUCLEOTIDE SEQUENCE</scope>
    <source>
        <strain evidence="2">CL551</strain>
    </source>
</reference>
<comment type="caution">
    <text evidence="2">The sequence shown here is derived from an EMBL/GenBank/DDBJ whole genome shotgun (WGS) entry which is preliminary data.</text>
</comment>
<feature type="non-terminal residue" evidence="2">
    <location>
        <position position="109"/>
    </location>
</feature>
<dbReference type="EMBL" id="CAJVPV010004787">
    <property type="protein sequence ID" value="CAG8579090.1"/>
    <property type="molecule type" value="Genomic_DNA"/>
</dbReference>
<keyword evidence="3" id="KW-1185">Reference proteome</keyword>
<organism evidence="2 3">
    <name type="scientific">Acaulospora morrowiae</name>
    <dbReference type="NCBI Taxonomy" id="94023"/>
    <lineage>
        <taxon>Eukaryota</taxon>
        <taxon>Fungi</taxon>
        <taxon>Fungi incertae sedis</taxon>
        <taxon>Mucoromycota</taxon>
        <taxon>Glomeromycotina</taxon>
        <taxon>Glomeromycetes</taxon>
        <taxon>Diversisporales</taxon>
        <taxon>Acaulosporaceae</taxon>
        <taxon>Acaulospora</taxon>
    </lineage>
</organism>
<evidence type="ECO:0000313" key="2">
    <source>
        <dbReference type="EMBL" id="CAG8579090.1"/>
    </source>
</evidence>
<evidence type="ECO:0000313" key="3">
    <source>
        <dbReference type="Proteomes" id="UP000789342"/>
    </source>
</evidence>
<gene>
    <name evidence="2" type="ORF">AMORRO_LOCUS6825</name>
</gene>